<organism evidence="12 13">
    <name type="scientific">Ornithorhynchus anatinus</name>
    <name type="common">Duckbill platypus</name>
    <dbReference type="NCBI Taxonomy" id="9258"/>
    <lineage>
        <taxon>Eukaryota</taxon>
        <taxon>Metazoa</taxon>
        <taxon>Chordata</taxon>
        <taxon>Craniata</taxon>
        <taxon>Vertebrata</taxon>
        <taxon>Euteleostomi</taxon>
        <taxon>Mammalia</taxon>
        <taxon>Monotremata</taxon>
        <taxon>Ornithorhynchidae</taxon>
        <taxon>Ornithorhynchus</taxon>
    </lineage>
</organism>
<dbReference type="AlphaFoldDB" id="F7EP05"/>
<feature type="signal peptide" evidence="9">
    <location>
        <begin position="1"/>
        <end position="17"/>
    </location>
</feature>
<dbReference type="Bgee" id="ENSOANG00000008025">
    <property type="expression patterns" value="Expressed in endometrium and 1 other cell type or tissue"/>
</dbReference>
<evidence type="ECO:0000259" key="10">
    <source>
        <dbReference type="PROSITE" id="PS50214"/>
    </source>
</evidence>
<dbReference type="Ensembl" id="ENSOANT00000012764.3">
    <property type="protein sequence ID" value="ENSOANP00000012762.3"/>
    <property type="gene ID" value="ENSOANG00000008025.4"/>
</dbReference>
<keyword evidence="9" id="KW-0732">Signal</keyword>
<feature type="binding site" evidence="8">
    <location>
        <position position="323"/>
    </location>
    <ligand>
        <name>Zn(2+)</name>
        <dbReference type="ChEBI" id="CHEBI:29105"/>
        <note>catalytic</note>
    </ligand>
</feature>
<feature type="binding site" evidence="8">
    <location>
        <position position="319"/>
    </location>
    <ligand>
        <name>Zn(2+)</name>
        <dbReference type="ChEBI" id="CHEBI:29105"/>
        <note>catalytic</note>
    </ligand>
</feature>
<comment type="cofactor">
    <cofactor evidence="1">
        <name>Zn(2+)</name>
        <dbReference type="ChEBI" id="CHEBI:29105"/>
    </cofactor>
</comment>
<feature type="domain" description="Peptidase M12B" evidence="11">
    <location>
        <begin position="196"/>
        <end position="379"/>
    </location>
</feature>
<dbReference type="GO" id="GO:0046872">
    <property type="term" value="F:metal ion binding"/>
    <property type="evidence" value="ECO:0007669"/>
    <property type="project" value="UniProtKB-KW"/>
</dbReference>
<dbReference type="PRINTS" id="PR00289">
    <property type="entry name" value="DISINTEGRIN"/>
</dbReference>
<evidence type="ECO:0000256" key="8">
    <source>
        <dbReference type="PROSITE-ProRule" id="PRU00276"/>
    </source>
</evidence>
<feature type="disulfide bond" evidence="8">
    <location>
        <begin position="294"/>
        <end position="374"/>
    </location>
</feature>
<comment type="subcellular location">
    <subcellularLocation>
        <location evidence="2">Membrane</location>
        <topology evidence="2">Single-pass membrane protein</topology>
    </subcellularLocation>
</comment>
<keyword evidence="13" id="KW-1185">Reference proteome</keyword>
<reference evidence="12" key="2">
    <citation type="submission" date="2025-08" db="UniProtKB">
        <authorList>
            <consortium name="Ensembl"/>
        </authorList>
    </citation>
    <scope>IDENTIFICATION</scope>
    <source>
        <strain evidence="12">Glennie</strain>
    </source>
</reference>
<dbReference type="PROSITE" id="PS50214">
    <property type="entry name" value="DISINTEGRIN_2"/>
    <property type="match status" value="1"/>
</dbReference>
<dbReference type="GO" id="GO:0005886">
    <property type="term" value="C:plasma membrane"/>
    <property type="evidence" value="ECO:0000318"/>
    <property type="project" value="GO_Central"/>
</dbReference>
<dbReference type="eggNOG" id="KOG3607">
    <property type="taxonomic scope" value="Eukaryota"/>
</dbReference>
<dbReference type="InParanoid" id="F7EP05"/>
<dbReference type="Gene3D" id="3.40.390.10">
    <property type="entry name" value="Collagenase (Catalytic Domain)"/>
    <property type="match status" value="1"/>
</dbReference>
<keyword evidence="3 8" id="KW-0479">Metal-binding</keyword>
<gene>
    <name evidence="12" type="primary">LOC100076162</name>
</gene>
<dbReference type="FunFam" id="4.10.70.10:FF:000001">
    <property type="entry name" value="Disintegrin and metalloproteinase domain-containing protein 22"/>
    <property type="match status" value="1"/>
</dbReference>
<accession>F7EP05</accession>
<dbReference type="InterPro" id="IPR006586">
    <property type="entry name" value="ADAM_Cys-rich"/>
</dbReference>
<dbReference type="OMA" id="ICENECC"/>
<dbReference type="SMART" id="SM00050">
    <property type="entry name" value="DISIN"/>
    <property type="match status" value="1"/>
</dbReference>
<feature type="domain" description="Disintegrin" evidence="10">
    <location>
        <begin position="387"/>
        <end position="473"/>
    </location>
</feature>
<dbReference type="CDD" id="cd04269">
    <property type="entry name" value="ZnMc_adamalysin_II_like"/>
    <property type="match status" value="1"/>
</dbReference>
<dbReference type="SUPFAM" id="SSF57552">
    <property type="entry name" value="Blood coagulation inhibitor (disintegrin)"/>
    <property type="match status" value="1"/>
</dbReference>
<evidence type="ECO:0000259" key="11">
    <source>
        <dbReference type="PROSITE" id="PS50215"/>
    </source>
</evidence>
<dbReference type="FunCoup" id="F7EP05">
    <property type="interactions" value="465"/>
</dbReference>
<dbReference type="Pfam" id="PF01421">
    <property type="entry name" value="Reprolysin"/>
    <property type="match status" value="1"/>
</dbReference>
<dbReference type="FunFam" id="3.40.390.10:FF:000002">
    <property type="entry name" value="Disintegrin and metalloproteinase domain-containing protein 22"/>
    <property type="match status" value="1"/>
</dbReference>
<keyword evidence="5 8" id="KW-0862">Zinc</keyword>
<dbReference type="PANTHER" id="PTHR11905:SF32">
    <property type="entry name" value="DISINTEGRIN AND METALLOPROTEINASE DOMAIN-CONTAINING PROTEIN 28"/>
    <property type="match status" value="1"/>
</dbReference>
<feature type="active site" evidence="8">
    <location>
        <position position="320"/>
    </location>
</feature>
<evidence type="ECO:0000256" key="2">
    <source>
        <dbReference type="ARBA" id="ARBA00004167"/>
    </source>
</evidence>
<dbReference type="InterPro" id="IPR036436">
    <property type="entry name" value="Disintegrin_dom_sf"/>
</dbReference>
<dbReference type="GeneTree" id="ENSGT00940000156716"/>
<evidence type="ECO:0000256" key="3">
    <source>
        <dbReference type="ARBA" id="ARBA00022723"/>
    </source>
</evidence>
<evidence type="ECO:0000256" key="9">
    <source>
        <dbReference type="SAM" id="SignalP"/>
    </source>
</evidence>
<reference evidence="12" key="3">
    <citation type="submission" date="2025-09" db="UniProtKB">
        <authorList>
            <consortium name="Ensembl"/>
        </authorList>
    </citation>
    <scope>IDENTIFICATION</scope>
    <source>
        <strain evidence="12">Glennie</strain>
    </source>
</reference>
<dbReference type="GO" id="GO:0004222">
    <property type="term" value="F:metalloendopeptidase activity"/>
    <property type="evidence" value="ECO:0000318"/>
    <property type="project" value="GO_Central"/>
</dbReference>
<dbReference type="GO" id="GO:0006508">
    <property type="term" value="P:proteolysis"/>
    <property type="evidence" value="ECO:0000318"/>
    <property type="project" value="GO_Central"/>
</dbReference>
<dbReference type="InterPro" id="IPR018358">
    <property type="entry name" value="Disintegrin_CS"/>
</dbReference>
<dbReference type="InterPro" id="IPR001590">
    <property type="entry name" value="Peptidase_M12B"/>
</dbReference>
<protein>
    <recommendedName>
        <fullName evidence="14">ADAM metallopeptidase domain 28</fullName>
    </recommendedName>
</protein>
<keyword evidence="6 8" id="KW-1015">Disulfide bond</keyword>
<reference evidence="12 13" key="1">
    <citation type="journal article" date="2008" name="Nature">
        <title>Genome analysis of the platypus reveals unique signatures of evolution.</title>
        <authorList>
            <person name="Warren W.C."/>
            <person name="Hillier L.W."/>
            <person name="Marshall Graves J.A."/>
            <person name="Birney E."/>
            <person name="Ponting C.P."/>
            <person name="Grutzner F."/>
            <person name="Belov K."/>
            <person name="Miller W."/>
            <person name="Clarke L."/>
            <person name="Chinwalla A.T."/>
            <person name="Yang S.P."/>
            <person name="Heger A."/>
            <person name="Locke D.P."/>
            <person name="Miethke P."/>
            <person name="Waters P.D."/>
            <person name="Veyrunes F."/>
            <person name="Fulton L."/>
            <person name="Fulton B."/>
            <person name="Graves T."/>
            <person name="Wallis J."/>
            <person name="Puente X.S."/>
            <person name="Lopez-Otin C."/>
            <person name="Ordonez G.R."/>
            <person name="Eichler E.E."/>
            <person name="Chen L."/>
            <person name="Cheng Z."/>
            <person name="Deakin J.E."/>
            <person name="Alsop A."/>
            <person name="Thompson K."/>
            <person name="Kirby P."/>
            <person name="Papenfuss A.T."/>
            <person name="Wakefield M.J."/>
            <person name="Olender T."/>
            <person name="Lancet D."/>
            <person name="Huttley G.A."/>
            <person name="Smit A.F."/>
            <person name="Pask A."/>
            <person name="Temple-Smith P."/>
            <person name="Batzer M.A."/>
            <person name="Walker J.A."/>
            <person name="Konkel M.K."/>
            <person name="Harris R.S."/>
            <person name="Whittington C.M."/>
            <person name="Wong E.S."/>
            <person name="Gemmell N.J."/>
            <person name="Buschiazzo E."/>
            <person name="Vargas Jentzsch I.M."/>
            <person name="Merkel A."/>
            <person name="Schmitz J."/>
            <person name="Zemann A."/>
            <person name="Churakov G."/>
            <person name="Kriegs J.O."/>
            <person name="Brosius J."/>
            <person name="Murchison E.P."/>
            <person name="Sachidanandam R."/>
            <person name="Smith C."/>
            <person name="Hannon G.J."/>
            <person name="Tsend-Ayush E."/>
            <person name="McMillan D."/>
            <person name="Attenborough R."/>
            <person name="Rens W."/>
            <person name="Ferguson-Smith M."/>
            <person name="Lefevre C.M."/>
            <person name="Sharp J.A."/>
            <person name="Nicholas K.R."/>
            <person name="Ray D.A."/>
            <person name="Kube M."/>
            <person name="Reinhardt R."/>
            <person name="Pringle T.H."/>
            <person name="Taylor J."/>
            <person name="Jones R.C."/>
            <person name="Nixon B."/>
            <person name="Dacheux J.L."/>
            <person name="Niwa H."/>
            <person name="Sekita Y."/>
            <person name="Huang X."/>
            <person name="Stark A."/>
            <person name="Kheradpour P."/>
            <person name="Kellis M."/>
            <person name="Flicek P."/>
            <person name="Chen Y."/>
            <person name="Webber C."/>
            <person name="Hardison R."/>
            <person name="Nelson J."/>
            <person name="Hallsworth-Pepin K."/>
            <person name="Delehaunty K."/>
            <person name="Markovic C."/>
            <person name="Minx P."/>
            <person name="Feng Y."/>
            <person name="Kremitzki C."/>
            <person name="Mitreva M."/>
            <person name="Glasscock J."/>
            <person name="Wylie T."/>
            <person name="Wohldmann P."/>
            <person name="Thiru P."/>
            <person name="Nhan M.N."/>
            <person name="Pohl C.S."/>
            <person name="Smith S.M."/>
            <person name="Hou S."/>
            <person name="Nefedov M."/>
            <person name="de Jong P.J."/>
            <person name="Renfree M.B."/>
            <person name="Mardis E.R."/>
            <person name="Wilson R.K."/>
        </authorList>
    </citation>
    <scope>NUCLEOTIDE SEQUENCE [LARGE SCALE GENOMIC DNA]</scope>
    <source>
        <strain evidence="12 13">Glennie</strain>
    </source>
</reference>
<feature type="chain" id="PRO_5027886754" description="ADAM metallopeptidase domain 28" evidence="9">
    <location>
        <begin position="18"/>
        <end position="505"/>
    </location>
</feature>
<evidence type="ECO:0000313" key="12">
    <source>
        <dbReference type="Ensembl" id="ENSOANP00000012762.3"/>
    </source>
</evidence>
<evidence type="ECO:0000313" key="13">
    <source>
        <dbReference type="Proteomes" id="UP000002279"/>
    </source>
</evidence>
<dbReference type="InterPro" id="IPR001762">
    <property type="entry name" value="Disintegrin_dom"/>
</dbReference>
<feature type="disulfide bond" evidence="8">
    <location>
        <begin position="334"/>
        <end position="358"/>
    </location>
</feature>
<dbReference type="Pfam" id="PF01562">
    <property type="entry name" value="Pep_M12B_propep"/>
    <property type="match status" value="1"/>
</dbReference>
<sequence>SSFFLLLLLLLLSNVELFSIHIPGIEDYEVVYPEKLHVLHKRNIEEHEDPDKQEKYEPEVQYRIMLHGEGVVLHLEKAKELLSPDYTETFYSSTGEEVTTGPQITEHCYYQGHILNEEISSASISTCAGLRGYFKLHDQRYLIEPLKLTDQEEHAVFKYNHMKQDTINSTCAVNDSGQRKVEVQVKASRSGVSLGYQRYGPDQDELRKRVFDMINFVSMVYKSINVLVELVGIETWTDADKIKVNPDASITLELFKNWRRSVLPRRKKHDIAQLLTGVVFSEEMVGLAFVGTVCSPFHSVGVIQDHSQNRFIVAGTIAHEMGHNFGMTHDTDQCKCPTVTCVMDRALSNNIPRGFSSCSQLSFKRFLSGKIPACIIRAPNPKDIISTPICGNLLLEVGEDCDCGTPKECTNNCCVAKTCKLKAGGQCADGECCENCQIRKAGTLCRPVKDDCDLPEVCDGQSRKCPVDNYQVNGFPCQNGKGYCFMGKCPTLQKQCATIWGEGKR</sequence>
<dbReference type="Gene3D" id="4.10.70.10">
    <property type="entry name" value="Disintegrin domain"/>
    <property type="match status" value="1"/>
</dbReference>
<feature type="disulfide bond" evidence="8">
    <location>
        <begin position="336"/>
        <end position="341"/>
    </location>
</feature>
<keyword evidence="4" id="KW-0378">Hydrolase</keyword>
<evidence type="ECO:0000256" key="4">
    <source>
        <dbReference type="ARBA" id="ARBA00022801"/>
    </source>
</evidence>
<proteinExistence type="predicted"/>
<evidence type="ECO:0008006" key="14">
    <source>
        <dbReference type="Google" id="ProtNLM"/>
    </source>
</evidence>
<dbReference type="PANTHER" id="PTHR11905">
    <property type="entry name" value="ADAM A DISINTEGRIN AND METALLOPROTEASE DOMAIN"/>
    <property type="match status" value="1"/>
</dbReference>
<name>F7EP05_ORNAN</name>
<feature type="binding site" evidence="8">
    <location>
        <position position="329"/>
    </location>
    <ligand>
        <name>Zn(2+)</name>
        <dbReference type="ChEBI" id="CHEBI:29105"/>
        <note>catalytic</note>
    </ligand>
</feature>
<dbReference type="InterPro" id="IPR024079">
    <property type="entry name" value="MetalloPept_cat_dom_sf"/>
</dbReference>
<evidence type="ECO:0000256" key="1">
    <source>
        <dbReference type="ARBA" id="ARBA00001947"/>
    </source>
</evidence>
<dbReference type="Pfam" id="PF00200">
    <property type="entry name" value="Disintegrin"/>
    <property type="match status" value="1"/>
</dbReference>
<dbReference type="PROSITE" id="PS50215">
    <property type="entry name" value="ADAM_MEPRO"/>
    <property type="match status" value="1"/>
</dbReference>
<feature type="disulfide bond" evidence="7">
    <location>
        <begin position="445"/>
        <end position="465"/>
    </location>
</feature>
<evidence type="ECO:0000256" key="5">
    <source>
        <dbReference type="ARBA" id="ARBA00022833"/>
    </source>
</evidence>
<dbReference type="Proteomes" id="UP000002279">
    <property type="component" value="Chromosome 5"/>
</dbReference>
<dbReference type="SUPFAM" id="SSF55486">
    <property type="entry name" value="Metalloproteases ('zincins'), catalytic domain"/>
    <property type="match status" value="1"/>
</dbReference>
<dbReference type="InterPro" id="IPR034027">
    <property type="entry name" value="Reprolysin_adamalysin"/>
</dbReference>
<dbReference type="Pfam" id="PF08516">
    <property type="entry name" value="ADAM_CR"/>
    <property type="match status" value="1"/>
</dbReference>
<dbReference type="HOGENOM" id="CLU_012714_7_1_1"/>
<evidence type="ECO:0000256" key="6">
    <source>
        <dbReference type="ARBA" id="ARBA00023157"/>
    </source>
</evidence>
<dbReference type="PROSITE" id="PS00427">
    <property type="entry name" value="DISINTEGRIN_1"/>
    <property type="match status" value="1"/>
</dbReference>
<dbReference type="InterPro" id="IPR002870">
    <property type="entry name" value="Peptidase_M12B_N"/>
</dbReference>
<evidence type="ECO:0000256" key="7">
    <source>
        <dbReference type="PROSITE-ProRule" id="PRU00068"/>
    </source>
</evidence>